<dbReference type="Proteomes" id="UP000799640">
    <property type="component" value="Unassembled WGS sequence"/>
</dbReference>
<evidence type="ECO:0000313" key="2">
    <source>
        <dbReference type="Proteomes" id="UP000799640"/>
    </source>
</evidence>
<sequence length="207" mass="23348">MMVRYYFVRSFLPSVVLSPLLVLRPSNPSEGNSARHRPECWNADPGQWARWFGVWGKGRATAAVRLRRRLWRVMGKRGLRAGVVSLQTVRGIIILLSSILGAENVVQLNRTPHTGCDRQSARNARGSIFSSEFLTARKPRPGRRIVGLVSPRVCGPFPYHRHPHADNPMLAPRSHVYLRRAFVFCSPEGGERGARRLNPIRGNSRIP</sequence>
<reference evidence="1" key="1">
    <citation type="journal article" date="2020" name="Stud. Mycol.">
        <title>101 Dothideomycetes genomes: a test case for predicting lifestyles and emergence of pathogens.</title>
        <authorList>
            <person name="Haridas S."/>
            <person name="Albert R."/>
            <person name="Binder M."/>
            <person name="Bloem J."/>
            <person name="Labutti K."/>
            <person name="Salamov A."/>
            <person name="Andreopoulos B."/>
            <person name="Baker S."/>
            <person name="Barry K."/>
            <person name="Bills G."/>
            <person name="Bluhm B."/>
            <person name="Cannon C."/>
            <person name="Castanera R."/>
            <person name="Culley D."/>
            <person name="Daum C."/>
            <person name="Ezra D."/>
            <person name="Gonzalez J."/>
            <person name="Henrissat B."/>
            <person name="Kuo A."/>
            <person name="Liang C."/>
            <person name="Lipzen A."/>
            <person name="Lutzoni F."/>
            <person name="Magnuson J."/>
            <person name="Mondo S."/>
            <person name="Nolan M."/>
            <person name="Ohm R."/>
            <person name="Pangilinan J."/>
            <person name="Park H.-J."/>
            <person name="Ramirez L."/>
            <person name="Alfaro M."/>
            <person name="Sun H."/>
            <person name="Tritt A."/>
            <person name="Yoshinaga Y."/>
            <person name="Zwiers L.-H."/>
            <person name="Turgeon B."/>
            <person name="Goodwin S."/>
            <person name="Spatafora J."/>
            <person name="Crous P."/>
            <person name="Grigoriev I."/>
        </authorList>
    </citation>
    <scope>NUCLEOTIDE SEQUENCE</scope>
    <source>
        <strain evidence="1">CBS 262.69</strain>
    </source>
</reference>
<name>A0A6G1HMF3_9PEZI</name>
<accession>A0A6G1HMF3</accession>
<organism evidence="1 2">
    <name type="scientific">Trichodelitschia bisporula</name>
    <dbReference type="NCBI Taxonomy" id="703511"/>
    <lineage>
        <taxon>Eukaryota</taxon>
        <taxon>Fungi</taxon>
        <taxon>Dikarya</taxon>
        <taxon>Ascomycota</taxon>
        <taxon>Pezizomycotina</taxon>
        <taxon>Dothideomycetes</taxon>
        <taxon>Dothideomycetes incertae sedis</taxon>
        <taxon>Phaeotrichales</taxon>
        <taxon>Phaeotrichaceae</taxon>
        <taxon>Trichodelitschia</taxon>
    </lineage>
</organism>
<protein>
    <submittedName>
        <fullName evidence="1">Uncharacterized protein</fullName>
    </submittedName>
</protein>
<dbReference type="AlphaFoldDB" id="A0A6G1HMF3"/>
<keyword evidence="2" id="KW-1185">Reference proteome</keyword>
<evidence type="ECO:0000313" key="1">
    <source>
        <dbReference type="EMBL" id="KAF2397172.1"/>
    </source>
</evidence>
<gene>
    <name evidence="1" type="ORF">EJ06DRAFT_164216</name>
</gene>
<proteinExistence type="predicted"/>
<dbReference type="EMBL" id="ML996704">
    <property type="protein sequence ID" value="KAF2397172.1"/>
    <property type="molecule type" value="Genomic_DNA"/>
</dbReference>